<dbReference type="Proteomes" id="UP000811899">
    <property type="component" value="Unassembled WGS sequence"/>
</dbReference>
<sequence>MKKLAICILGCVVLTGCSELQVIGKATLREFAADTISVETERYKARPAKKHNDSQTLVAKASMLDGKLAKAERKELWRNN</sequence>
<dbReference type="EMBL" id="JAHCVJ010000008">
    <property type="protein sequence ID" value="MBT0666088.1"/>
    <property type="molecule type" value="Genomic_DNA"/>
</dbReference>
<evidence type="ECO:0000313" key="2">
    <source>
        <dbReference type="Proteomes" id="UP000811899"/>
    </source>
</evidence>
<name>A0AAW4L5A8_9BACT</name>
<protein>
    <submittedName>
        <fullName evidence="1">Uncharacterized protein</fullName>
    </submittedName>
</protein>
<keyword evidence="2" id="KW-1185">Reference proteome</keyword>
<organism evidence="1 2">
    <name type="scientific">Geoanaerobacter pelophilus</name>
    <dbReference type="NCBI Taxonomy" id="60036"/>
    <lineage>
        <taxon>Bacteria</taxon>
        <taxon>Pseudomonadati</taxon>
        <taxon>Thermodesulfobacteriota</taxon>
        <taxon>Desulfuromonadia</taxon>
        <taxon>Geobacterales</taxon>
        <taxon>Geobacteraceae</taxon>
        <taxon>Geoanaerobacter</taxon>
    </lineage>
</organism>
<reference evidence="1 2" key="1">
    <citation type="submission" date="2021-05" db="EMBL/GenBank/DDBJ databases">
        <title>The draft genome of Geobacter pelophilus DSM 12255.</title>
        <authorList>
            <person name="Xu Z."/>
            <person name="Masuda Y."/>
            <person name="Itoh H."/>
            <person name="Senoo K."/>
        </authorList>
    </citation>
    <scope>NUCLEOTIDE SEQUENCE [LARGE SCALE GENOMIC DNA]</scope>
    <source>
        <strain evidence="1 2">DSM 12255</strain>
    </source>
</reference>
<gene>
    <name evidence="1" type="ORF">KI809_17385</name>
</gene>
<dbReference type="PROSITE" id="PS51257">
    <property type="entry name" value="PROKAR_LIPOPROTEIN"/>
    <property type="match status" value="1"/>
</dbReference>
<evidence type="ECO:0000313" key="1">
    <source>
        <dbReference type="EMBL" id="MBT0666088.1"/>
    </source>
</evidence>
<proteinExistence type="predicted"/>
<accession>A0AAW4L5A8</accession>
<comment type="caution">
    <text evidence="1">The sequence shown here is derived from an EMBL/GenBank/DDBJ whole genome shotgun (WGS) entry which is preliminary data.</text>
</comment>
<dbReference type="AlphaFoldDB" id="A0AAW4L5A8"/>
<dbReference type="RefSeq" id="WP_214172853.1">
    <property type="nucleotide sequence ID" value="NZ_JAHCVJ010000008.1"/>
</dbReference>